<organism evidence="2 3">
    <name type="scientific">Clonostachys solani</name>
    <dbReference type="NCBI Taxonomy" id="160281"/>
    <lineage>
        <taxon>Eukaryota</taxon>
        <taxon>Fungi</taxon>
        <taxon>Dikarya</taxon>
        <taxon>Ascomycota</taxon>
        <taxon>Pezizomycotina</taxon>
        <taxon>Sordariomycetes</taxon>
        <taxon>Hypocreomycetidae</taxon>
        <taxon>Hypocreales</taxon>
        <taxon>Bionectriaceae</taxon>
        <taxon>Clonostachys</taxon>
    </lineage>
</organism>
<proteinExistence type="predicted"/>
<feature type="transmembrane region" description="Helical" evidence="1">
    <location>
        <begin position="136"/>
        <end position="156"/>
    </location>
</feature>
<dbReference type="OrthoDB" id="5147353at2759"/>
<reference evidence="3" key="1">
    <citation type="submission" date="2019-06" db="EMBL/GenBank/DDBJ databases">
        <authorList>
            <person name="Broberg M."/>
        </authorList>
    </citation>
    <scope>NUCLEOTIDE SEQUENCE [LARGE SCALE GENOMIC DNA]</scope>
</reference>
<dbReference type="Proteomes" id="UP000775872">
    <property type="component" value="Unassembled WGS sequence"/>
</dbReference>
<reference evidence="2 3" key="2">
    <citation type="submission" date="2021-10" db="EMBL/GenBank/DDBJ databases">
        <authorList>
            <person name="Piombo E."/>
        </authorList>
    </citation>
    <scope>NUCLEOTIDE SEQUENCE [LARGE SCALE GENOMIC DNA]</scope>
</reference>
<evidence type="ECO:0000313" key="3">
    <source>
        <dbReference type="Proteomes" id="UP000775872"/>
    </source>
</evidence>
<name>A0A9N9Z317_9HYPO</name>
<protein>
    <submittedName>
        <fullName evidence="2">Uncharacterized protein</fullName>
    </submittedName>
</protein>
<gene>
    <name evidence="2" type="ORF">CSOL1703_00000034</name>
</gene>
<keyword evidence="3" id="KW-1185">Reference proteome</keyword>
<comment type="caution">
    <text evidence="2">The sequence shown here is derived from an EMBL/GenBank/DDBJ whole genome shotgun (WGS) entry which is preliminary data.</text>
</comment>
<feature type="transmembrane region" description="Helical" evidence="1">
    <location>
        <begin position="105"/>
        <end position="124"/>
    </location>
</feature>
<evidence type="ECO:0000256" key="1">
    <source>
        <dbReference type="SAM" id="Phobius"/>
    </source>
</evidence>
<dbReference type="EMBL" id="CABFOC020000035">
    <property type="protein sequence ID" value="CAH0048091.1"/>
    <property type="molecule type" value="Genomic_DNA"/>
</dbReference>
<feature type="transmembrane region" description="Helical" evidence="1">
    <location>
        <begin position="63"/>
        <end position="85"/>
    </location>
</feature>
<keyword evidence="1" id="KW-1133">Transmembrane helix</keyword>
<keyword evidence="1" id="KW-0472">Membrane</keyword>
<dbReference type="AlphaFoldDB" id="A0A9N9Z317"/>
<keyword evidence="1" id="KW-0812">Transmembrane</keyword>
<accession>A0A9N9Z317</accession>
<sequence length="201" mass="22798">MYFWDILQDYFLPTRARGVGVDAETEEAVDLDEPQGEATLSRLIVKGTTGRASISWGNTFLKWLVDIIFGTMWKTAVSLLMSGFIGHRGERMSVSSFLIGNSMTWVARFIHLSNIISFITFIAIPTPQRPLFRTGTGTLISILYTSLSKVAFTGISKSEFKRKFMMQMTESLRLVLAEKEKTGLAYLVDELQDLRKEKPFY</sequence>
<evidence type="ECO:0000313" key="2">
    <source>
        <dbReference type="EMBL" id="CAH0048091.1"/>
    </source>
</evidence>